<evidence type="ECO:0000313" key="3">
    <source>
        <dbReference type="EMBL" id="QJX78090.1"/>
    </source>
</evidence>
<dbReference type="AlphaFoldDB" id="A0A6M6DTT7"/>
<name>A0A6M6DTT7_PRIMG</name>
<evidence type="ECO:0000259" key="2">
    <source>
        <dbReference type="PROSITE" id="PS50801"/>
    </source>
</evidence>
<organism evidence="3 4">
    <name type="scientific">Priestia megaterium</name>
    <name type="common">Bacillus megaterium</name>
    <dbReference type="NCBI Taxonomy" id="1404"/>
    <lineage>
        <taxon>Bacteria</taxon>
        <taxon>Bacillati</taxon>
        <taxon>Bacillota</taxon>
        <taxon>Bacilli</taxon>
        <taxon>Bacillales</taxon>
        <taxon>Bacillaceae</taxon>
        <taxon>Priestia</taxon>
    </lineage>
</organism>
<dbReference type="EMBL" id="CP045272">
    <property type="protein sequence ID" value="QJX78090.1"/>
    <property type="molecule type" value="Genomic_DNA"/>
</dbReference>
<dbReference type="PANTHER" id="PTHR33745:SF3">
    <property type="entry name" value="RSBT CO-ANTAGONIST PROTEIN RSBRC"/>
    <property type="match status" value="1"/>
</dbReference>
<keyword evidence="1" id="KW-0597">Phosphoprotein</keyword>
<evidence type="ECO:0000313" key="4">
    <source>
        <dbReference type="Proteomes" id="UP000501076"/>
    </source>
</evidence>
<sequence>MDKMTQELHDFLLQHVNEMAQEWLDSREIEENSVYTADASLEVTEYLREQNHYFTRTIVKVLKDGSFKNLSGWAQEIATKRARLGNPLYQSIQHFKKFRFIFLKRVEVFVDLHQSSITQRDILLWNRTLNEAFDRMIELFTMYYGQVAEAQIYAQKMLISELSTPVISISDTVGVLPIIGQIDDYKSNNFVEKIMVQAKDLELSCLIIDLSGVPSIDTMMTNELFQVVTMLELLGIDTTITGIRPEIALTAVQLGIDFSKIRTYGKLKDAVSDLLHIR</sequence>
<dbReference type="PROSITE" id="PS50801">
    <property type="entry name" value="STAS"/>
    <property type="match status" value="1"/>
</dbReference>
<dbReference type="CDD" id="cd07041">
    <property type="entry name" value="STAS_RsbR_RsbS_like"/>
    <property type="match status" value="1"/>
</dbReference>
<protein>
    <submittedName>
        <fullName evidence="3">STAS domain-containing protein</fullName>
    </submittedName>
</protein>
<proteinExistence type="predicted"/>
<dbReference type="Pfam" id="PF01740">
    <property type="entry name" value="STAS"/>
    <property type="match status" value="1"/>
</dbReference>
<dbReference type="InterPro" id="IPR051932">
    <property type="entry name" value="Bact_StressResp_Reg"/>
</dbReference>
<feature type="domain" description="STAS" evidence="2">
    <location>
        <begin position="163"/>
        <end position="274"/>
    </location>
</feature>
<reference evidence="3 4" key="1">
    <citation type="submission" date="2019-10" db="EMBL/GenBank/DDBJ databases">
        <title>Complete genome sequences for adaption low water activity.</title>
        <authorList>
            <person name="Zhao L."/>
            <person name="Zhong J."/>
        </authorList>
    </citation>
    <scope>NUCLEOTIDE SEQUENCE [LARGE SCALE GENOMIC DNA]</scope>
    <source>
        <strain evidence="3 4">FDU301</strain>
    </source>
</reference>
<dbReference type="RefSeq" id="WP_171777399.1">
    <property type="nucleotide sequence ID" value="NZ_CAWYPY010000002.1"/>
</dbReference>
<evidence type="ECO:0000256" key="1">
    <source>
        <dbReference type="ARBA" id="ARBA00022553"/>
    </source>
</evidence>
<dbReference type="InterPro" id="IPR036513">
    <property type="entry name" value="STAS_dom_sf"/>
</dbReference>
<dbReference type="SUPFAM" id="SSF52091">
    <property type="entry name" value="SpoIIaa-like"/>
    <property type="match status" value="1"/>
</dbReference>
<dbReference type="Proteomes" id="UP000501076">
    <property type="component" value="Chromosome"/>
</dbReference>
<dbReference type="Gene3D" id="3.30.750.24">
    <property type="entry name" value="STAS domain"/>
    <property type="match status" value="1"/>
</dbReference>
<dbReference type="PANTHER" id="PTHR33745">
    <property type="entry name" value="RSBT ANTAGONIST PROTEIN RSBS-RELATED"/>
    <property type="match status" value="1"/>
</dbReference>
<dbReference type="InterPro" id="IPR002645">
    <property type="entry name" value="STAS_dom"/>
</dbReference>
<accession>A0A6M6DTT7</accession>
<gene>
    <name evidence="3" type="ORF">FDZ14_18585</name>
</gene>